<sequence>MSNLPGFEFFKKLSDIVEHTSLPFFRHPLSIDNKDLNGFDPVTIADRETEIALREYIHRERPDDGILGEEFPTLAGLNNNLWVIDPIDGTRSFITGMPTWGSLVGLKTEGKAVAGMMAQPFTREIYYGCGKGAYLYTENDGDHRKLSVSNCKLLDKATMMTTAPELFDGKNQSRFQKLSQKVRLTRYSADCYAFAMLASGFVDLVVETDLKPYDITALIPIVEQAGGIIRQWNGKKAEDAGNIIASATPELLEAALSILND</sequence>
<gene>
    <name evidence="13" type="ORF">PEB0149_003760</name>
</gene>
<keyword evidence="8 12" id="KW-0460">Magnesium</keyword>
<evidence type="ECO:0000256" key="6">
    <source>
        <dbReference type="ARBA" id="ARBA00022723"/>
    </source>
</evidence>
<dbReference type="EC" id="3.1.3.15" evidence="4 11"/>
<dbReference type="InterPro" id="IPR020583">
    <property type="entry name" value="Inositol_monoP_metal-BS"/>
</dbReference>
<feature type="binding site" evidence="12">
    <location>
        <position position="85"/>
    </location>
    <ligand>
        <name>Mg(2+)</name>
        <dbReference type="ChEBI" id="CHEBI:18420"/>
        <label>1</label>
        <note>catalytic</note>
    </ligand>
</feature>
<dbReference type="PANTHER" id="PTHR20854">
    <property type="entry name" value="INOSITOL MONOPHOSPHATASE"/>
    <property type="match status" value="1"/>
</dbReference>
<evidence type="ECO:0000313" key="13">
    <source>
        <dbReference type="EMBL" id="OLY42959.1"/>
    </source>
</evidence>
<evidence type="ECO:0000313" key="14">
    <source>
        <dbReference type="Proteomes" id="UP000187344"/>
    </source>
</evidence>
<dbReference type="CDD" id="cd01641">
    <property type="entry name" value="Bacterial_IMPase_like_1"/>
    <property type="match status" value="1"/>
</dbReference>
<dbReference type="Proteomes" id="UP000187344">
    <property type="component" value="Unassembled WGS sequence"/>
</dbReference>
<proteinExistence type="inferred from homology"/>
<dbReference type="GO" id="GO:0007165">
    <property type="term" value="P:signal transduction"/>
    <property type="evidence" value="ECO:0007669"/>
    <property type="project" value="TreeGrafter"/>
</dbReference>
<dbReference type="PANTHER" id="PTHR20854:SF4">
    <property type="entry name" value="INOSITOL-1-MONOPHOSPHATASE-RELATED"/>
    <property type="match status" value="1"/>
</dbReference>
<comment type="cofactor">
    <cofactor evidence="1 12">
        <name>Mg(2+)</name>
        <dbReference type="ChEBI" id="CHEBI:18420"/>
    </cofactor>
</comment>
<dbReference type="PROSITE" id="PS00629">
    <property type="entry name" value="IMP_1"/>
    <property type="match status" value="1"/>
</dbReference>
<keyword evidence="9" id="KW-0368">Histidine biosynthesis</keyword>
<organism evidence="13 14">
    <name type="scientific">Bartonella apis</name>
    <dbReference type="NCBI Taxonomy" id="1686310"/>
    <lineage>
        <taxon>Bacteria</taxon>
        <taxon>Pseudomonadati</taxon>
        <taxon>Pseudomonadota</taxon>
        <taxon>Alphaproteobacteria</taxon>
        <taxon>Hyphomicrobiales</taxon>
        <taxon>Bartonellaceae</taxon>
        <taxon>Bartonella</taxon>
    </lineage>
</organism>
<name>A0A1R0F7P3_9HYPH</name>
<evidence type="ECO:0000256" key="3">
    <source>
        <dbReference type="ARBA" id="ARBA00009759"/>
    </source>
</evidence>
<evidence type="ECO:0000256" key="1">
    <source>
        <dbReference type="ARBA" id="ARBA00001946"/>
    </source>
</evidence>
<dbReference type="InterPro" id="IPR000760">
    <property type="entry name" value="Inositol_monophosphatase-like"/>
</dbReference>
<keyword evidence="14" id="KW-1185">Reference proteome</keyword>
<comment type="pathway">
    <text evidence="2">Amino-acid biosynthesis; L-histidine biosynthesis; L-histidine from 5-phospho-alpha-D-ribose 1-diphosphate: step 8/9.</text>
</comment>
<evidence type="ECO:0000256" key="9">
    <source>
        <dbReference type="ARBA" id="ARBA00023102"/>
    </source>
</evidence>
<feature type="binding site" evidence="12">
    <location>
        <position position="214"/>
    </location>
    <ligand>
        <name>Mg(2+)</name>
        <dbReference type="ChEBI" id="CHEBI:18420"/>
        <label>1</label>
        <note>catalytic</note>
    </ligand>
</feature>
<evidence type="ECO:0000256" key="7">
    <source>
        <dbReference type="ARBA" id="ARBA00022801"/>
    </source>
</evidence>
<dbReference type="PRINTS" id="PR00377">
    <property type="entry name" value="IMPHPHTASES"/>
</dbReference>
<evidence type="ECO:0000256" key="12">
    <source>
        <dbReference type="PIRSR" id="PIRSR600760-2"/>
    </source>
</evidence>
<feature type="binding site" evidence="12">
    <location>
        <position position="88"/>
    </location>
    <ligand>
        <name>Mg(2+)</name>
        <dbReference type="ChEBI" id="CHEBI:18420"/>
        <label>1</label>
        <note>catalytic</note>
    </ligand>
</feature>
<evidence type="ECO:0000256" key="8">
    <source>
        <dbReference type="ARBA" id="ARBA00022842"/>
    </source>
</evidence>
<protein>
    <recommendedName>
        <fullName evidence="4 11">Histidinol-phosphatase</fullName>
        <ecNumber evidence="4 11">3.1.3.15</ecNumber>
    </recommendedName>
</protein>
<evidence type="ECO:0000256" key="2">
    <source>
        <dbReference type="ARBA" id="ARBA00004970"/>
    </source>
</evidence>
<evidence type="ECO:0000256" key="5">
    <source>
        <dbReference type="ARBA" id="ARBA00022605"/>
    </source>
</evidence>
<dbReference type="GO" id="GO:0000105">
    <property type="term" value="P:L-histidine biosynthetic process"/>
    <property type="evidence" value="ECO:0007669"/>
    <property type="project" value="UniProtKB-UniRule"/>
</dbReference>
<dbReference type="GO" id="GO:0046872">
    <property type="term" value="F:metal ion binding"/>
    <property type="evidence" value="ECO:0007669"/>
    <property type="project" value="UniProtKB-KW"/>
</dbReference>
<comment type="similarity">
    <text evidence="3">Belongs to the inositol monophosphatase superfamily.</text>
</comment>
<comment type="catalytic activity">
    <reaction evidence="10">
        <text>L-histidinol phosphate + H2O = L-histidinol + phosphate</text>
        <dbReference type="Rhea" id="RHEA:14465"/>
        <dbReference type="ChEBI" id="CHEBI:15377"/>
        <dbReference type="ChEBI" id="CHEBI:43474"/>
        <dbReference type="ChEBI" id="CHEBI:57699"/>
        <dbReference type="ChEBI" id="CHEBI:57980"/>
        <dbReference type="EC" id="3.1.3.15"/>
    </reaction>
</comment>
<comment type="caution">
    <text evidence="13">The sequence shown here is derived from an EMBL/GenBank/DDBJ whole genome shotgun (WGS) entry which is preliminary data.</text>
</comment>
<dbReference type="AlphaFoldDB" id="A0A1R0F7P3"/>
<keyword evidence="6 12" id="KW-0479">Metal-binding</keyword>
<dbReference type="InterPro" id="IPR011809">
    <property type="entry name" value="His_9_proposed"/>
</dbReference>
<feature type="binding site" evidence="12">
    <location>
        <position position="87"/>
    </location>
    <ligand>
        <name>Mg(2+)</name>
        <dbReference type="ChEBI" id="CHEBI:18420"/>
        <label>1</label>
        <note>catalytic</note>
    </ligand>
</feature>
<dbReference type="NCBIfam" id="TIGR02067">
    <property type="entry name" value="his_9_HisN"/>
    <property type="match status" value="1"/>
</dbReference>
<keyword evidence="7" id="KW-0378">Hydrolase</keyword>
<dbReference type="GO" id="GO:0006020">
    <property type="term" value="P:inositol metabolic process"/>
    <property type="evidence" value="ECO:0007669"/>
    <property type="project" value="TreeGrafter"/>
</dbReference>
<dbReference type="GO" id="GO:0004401">
    <property type="term" value="F:histidinol-phosphatase activity"/>
    <property type="evidence" value="ECO:0007669"/>
    <property type="project" value="UniProtKB-UniRule"/>
</dbReference>
<dbReference type="Pfam" id="PF00459">
    <property type="entry name" value="Inositol_P"/>
    <property type="match status" value="1"/>
</dbReference>
<dbReference type="Gene3D" id="3.40.190.80">
    <property type="match status" value="1"/>
</dbReference>
<keyword evidence="5" id="KW-0028">Amino-acid biosynthesis</keyword>
<reference evidence="13 14" key="1">
    <citation type="submission" date="2016-12" db="EMBL/GenBank/DDBJ databases">
        <title>Comparative genomics of Bartonella apis.</title>
        <authorList>
            <person name="Engel P."/>
        </authorList>
    </citation>
    <scope>NUCLEOTIDE SEQUENCE [LARGE SCALE GENOMIC DNA]</scope>
    <source>
        <strain evidence="13 14">PEB0149</strain>
    </source>
</reference>
<dbReference type="SUPFAM" id="SSF56655">
    <property type="entry name" value="Carbohydrate phosphatase"/>
    <property type="match status" value="1"/>
</dbReference>
<feature type="binding site" evidence="12">
    <location>
        <position position="69"/>
    </location>
    <ligand>
        <name>Mg(2+)</name>
        <dbReference type="ChEBI" id="CHEBI:18420"/>
        <label>1</label>
        <note>catalytic</note>
    </ligand>
</feature>
<dbReference type="OrthoDB" id="9785695at2"/>
<evidence type="ECO:0000256" key="10">
    <source>
        <dbReference type="ARBA" id="ARBA00049158"/>
    </source>
</evidence>
<evidence type="ECO:0000256" key="11">
    <source>
        <dbReference type="NCBIfam" id="TIGR02067"/>
    </source>
</evidence>
<dbReference type="Gene3D" id="3.30.540.10">
    <property type="entry name" value="Fructose-1,6-Bisphosphatase, subunit A, domain 1"/>
    <property type="match status" value="1"/>
</dbReference>
<dbReference type="UniPathway" id="UPA00031">
    <property type="reaction ID" value="UER00013"/>
</dbReference>
<dbReference type="GO" id="GO:0008934">
    <property type="term" value="F:inositol monophosphate 1-phosphatase activity"/>
    <property type="evidence" value="ECO:0007669"/>
    <property type="project" value="TreeGrafter"/>
</dbReference>
<accession>A0A1R0F7P3</accession>
<dbReference type="RefSeq" id="WP_075870785.1">
    <property type="nucleotide sequence ID" value="NZ_CALYQA010000003.1"/>
</dbReference>
<evidence type="ECO:0000256" key="4">
    <source>
        <dbReference type="ARBA" id="ARBA00013085"/>
    </source>
</evidence>
<dbReference type="EMBL" id="LXYT01000003">
    <property type="protein sequence ID" value="OLY42959.1"/>
    <property type="molecule type" value="Genomic_DNA"/>
</dbReference>